<accession>A0A350P7U6</accession>
<reference evidence="1 2" key="1">
    <citation type="journal article" date="2018" name="Nat. Biotechnol.">
        <title>A standardized bacterial taxonomy based on genome phylogeny substantially revises the tree of life.</title>
        <authorList>
            <person name="Parks D.H."/>
            <person name="Chuvochina M."/>
            <person name="Waite D.W."/>
            <person name="Rinke C."/>
            <person name="Skarshewski A."/>
            <person name="Chaumeil P.A."/>
            <person name="Hugenholtz P."/>
        </authorList>
    </citation>
    <scope>NUCLEOTIDE SEQUENCE [LARGE SCALE GENOMIC DNA]</scope>
    <source>
        <strain evidence="1">UBA11978</strain>
    </source>
</reference>
<protein>
    <submittedName>
        <fullName evidence="1">Uncharacterized protein</fullName>
    </submittedName>
</protein>
<dbReference type="EMBL" id="DNAN01000587">
    <property type="protein sequence ID" value="HAW77363.1"/>
    <property type="molecule type" value="Genomic_DNA"/>
</dbReference>
<evidence type="ECO:0000313" key="1">
    <source>
        <dbReference type="EMBL" id="HAW77363.1"/>
    </source>
</evidence>
<proteinExistence type="predicted"/>
<name>A0A350P7U6_9ALTE</name>
<gene>
    <name evidence="1" type="ORF">DCW74_16720</name>
</gene>
<organism evidence="1 2">
    <name type="scientific">Alteromonas australica</name>
    <dbReference type="NCBI Taxonomy" id="589873"/>
    <lineage>
        <taxon>Bacteria</taxon>
        <taxon>Pseudomonadati</taxon>
        <taxon>Pseudomonadota</taxon>
        <taxon>Gammaproteobacteria</taxon>
        <taxon>Alteromonadales</taxon>
        <taxon>Alteromonadaceae</taxon>
        <taxon>Alteromonas/Salinimonas group</taxon>
        <taxon>Alteromonas</taxon>
    </lineage>
</organism>
<dbReference type="Proteomes" id="UP000263517">
    <property type="component" value="Unassembled WGS sequence"/>
</dbReference>
<evidence type="ECO:0000313" key="2">
    <source>
        <dbReference type="Proteomes" id="UP000263517"/>
    </source>
</evidence>
<comment type="caution">
    <text evidence="1">The sequence shown here is derived from an EMBL/GenBank/DDBJ whole genome shotgun (WGS) entry which is preliminary data.</text>
</comment>
<sequence>MQINYPKPDHQKVLIYEIEQMQEDVRKLRLDVENGLVKRDAGVARIASMQKELRGTIAQVDEFVSSKDRKGLLLAGADRAIRELASVFKDDPIEGPLQEAAMAVWAKIQFDD</sequence>
<dbReference type="AlphaFoldDB" id="A0A350P7U6"/>